<name>A0A0F9LP33_9ZZZZ</name>
<feature type="region of interest" description="Disordered" evidence="1">
    <location>
        <begin position="259"/>
        <end position="279"/>
    </location>
</feature>
<feature type="non-terminal residue" evidence="2">
    <location>
        <position position="1"/>
    </location>
</feature>
<reference evidence="2" key="1">
    <citation type="journal article" date="2015" name="Nature">
        <title>Complex archaea that bridge the gap between prokaryotes and eukaryotes.</title>
        <authorList>
            <person name="Spang A."/>
            <person name="Saw J.H."/>
            <person name="Jorgensen S.L."/>
            <person name="Zaremba-Niedzwiedzka K."/>
            <person name="Martijn J."/>
            <person name="Lind A.E."/>
            <person name="van Eijk R."/>
            <person name="Schleper C."/>
            <person name="Guy L."/>
            <person name="Ettema T.J."/>
        </authorList>
    </citation>
    <scope>NUCLEOTIDE SEQUENCE</scope>
</reference>
<comment type="caution">
    <text evidence="2">The sequence shown here is derived from an EMBL/GenBank/DDBJ whole genome shotgun (WGS) entry which is preliminary data.</text>
</comment>
<feature type="compositionally biased region" description="Polar residues" evidence="1">
    <location>
        <begin position="268"/>
        <end position="277"/>
    </location>
</feature>
<sequence length="431" mass="48694">MKRNIIFTFDFTRMSGPLTRAGEFVYSDGSHFKDWDNLKDIIPRKDVYPLWGSKGLDSHKERPIIGFVYNLSFKEDTQQVFGIADLFDNIANLTDLANPEEIEFEVSMGFEDATPLEKIQNITEVDHFAMSLNNLQKGRCKSADGLPCYFKVKKDFQDIKIKPNGSSSQQTNGTRKIIKINKKVDTMGKKKNENEEKKQVEDTKDTEDAVAYPDNVPLTHKAAEVQASAKKAFMLDCQKYGPYDKSNCATAWKALNNVPGAPDKGKNTQDPTTNKNTGGEKDFMAVLEGINSRLDSNDVVMSKLAELLPVLGELKNKADMVKAEEMVSMKADLKAWDFCNDYIENLEDYSEVKRFYIGVKGSGHIKKLLKEDMENLSEYNTSRLLGKKKKDTTDFDDMMEKAQADAMRSLHPLKMLPSGNMYDPLTKKVTS</sequence>
<gene>
    <name evidence="2" type="ORF">LCGC14_1483890</name>
</gene>
<evidence type="ECO:0000256" key="1">
    <source>
        <dbReference type="SAM" id="MobiDB-lite"/>
    </source>
</evidence>
<proteinExistence type="predicted"/>
<accession>A0A0F9LP33</accession>
<evidence type="ECO:0000313" key="2">
    <source>
        <dbReference type="EMBL" id="KKM66165.1"/>
    </source>
</evidence>
<dbReference type="EMBL" id="LAZR01010587">
    <property type="protein sequence ID" value="KKM66165.1"/>
    <property type="molecule type" value="Genomic_DNA"/>
</dbReference>
<feature type="compositionally biased region" description="Basic and acidic residues" evidence="1">
    <location>
        <begin position="185"/>
        <end position="207"/>
    </location>
</feature>
<dbReference type="AlphaFoldDB" id="A0A0F9LP33"/>
<feature type="region of interest" description="Disordered" evidence="1">
    <location>
        <begin position="185"/>
        <end position="210"/>
    </location>
</feature>
<protein>
    <submittedName>
        <fullName evidence="2">Uncharacterized protein</fullName>
    </submittedName>
</protein>
<organism evidence="2">
    <name type="scientific">marine sediment metagenome</name>
    <dbReference type="NCBI Taxonomy" id="412755"/>
    <lineage>
        <taxon>unclassified sequences</taxon>
        <taxon>metagenomes</taxon>
        <taxon>ecological metagenomes</taxon>
    </lineage>
</organism>